<comment type="caution">
    <text evidence="1">The sequence shown here is derived from an EMBL/GenBank/DDBJ whole genome shotgun (WGS) entry which is preliminary data.</text>
</comment>
<dbReference type="Proteomes" id="UP001163603">
    <property type="component" value="Chromosome 15"/>
</dbReference>
<evidence type="ECO:0000313" key="1">
    <source>
        <dbReference type="EMBL" id="KAJ0007786.1"/>
    </source>
</evidence>
<gene>
    <name evidence="1" type="ORF">Pint_29357</name>
</gene>
<accession>A0ACC0WZV2</accession>
<organism evidence="1 2">
    <name type="scientific">Pistacia integerrima</name>
    <dbReference type="NCBI Taxonomy" id="434235"/>
    <lineage>
        <taxon>Eukaryota</taxon>
        <taxon>Viridiplantae</taxon>
        <taxon>Streptophyta</taxon>
        <taxon>Embryophyta</taxon>
        <taxon>Tracheophyta</taxon>
        <taxon>Spermatophyta</taxon>
        <taxon>Magnoliopsida</taxon>
        <taxon>eudicotyledons</taxon>
        <taxon>Gunneridae</taxon>
        <taxon>Pentapetalae</taxon>
        <taxon>rosids</taxon>
        <taxon>malvids</taxon>
        <taxon>Sapindales</taxon>
        <taxon>Anacardiaceae</taxon>
        <taxon>Pistacia</taxon>
    </lineage>
</organism>
<keyword evidence="2" id="KW-1185">Reference proteome</keyword>
<protein>
    <submittedName>
        <fullName evidence="1">Uncharacterized protein</fullName>
    </submittedName>
</protein>
<reference evidence="2" key="1">
    <citation type="journal article" date="2023" name="G3 (Bethesda)">
        <title>Genome assembly and association tests identify interacting loci associated with vigor, precocity, and sex in interspecific pistachio rootstocks.</title>
        <authorList>
            <person name="Palmer W."/>
            <person name="Jacygrad E."/>
            <person name="Sagayaradj S."/>
            <person name="Cavanaugh K."/>
            <person name="Han R."/>
            <person name="Bertier L."/>
            <person name="Beede B."/>
            <person name="Kafkas S."/>
            <person name="Golino D."/>
            <person name="Preece J."/>
            <person name="Michelmore R."/>
        </authorList>
    </citation>
    <scope>NUCLEOTIDE SEQUENCE [LARGE SCALE GENOMIC DNA]</scope>
</reference>
<dbReference type="EMBL" id="CM047750">
    <property type="protein sequence ID" value="KAJ0007786.1"/>
    <property type="molecule type" value="Genomic_DNA"/>
</dbReference>
<proteinExistence type="predicted"/>
<name>A0ACC0WZV2_9ROSI</name>
<evidence type="ECO:0000313" key="2">
    <source>
        <dbReference type="Proteomes" id="UP001163603"/>
    </source>
</evidence>
<sequence length="313" mass="34900">MVCFKEAMTACCGSGPYRGISSCGGKRAGIEEHELCDNPAEYFYFDSGHATERAYKLFAELILIIPGHAHQPSPKTQVALFIFRDSLFDAGNNIYINTTVCYRANFWPYSETFFKYPTGRASNGRLFLDFIVTINSNIFSILQLSILFGVNFASGGAGALAETHPGYVIDLNTQLSYFKLVEKEFKQKLGDAGAKTLLSKAVYLFISIGTNDYFVPLRTNSSVLQSDYSRKQYIGMVIGNLTTEIYKIRGRKFGFTSLRPRTFPSLESNCAWNLRILPGECFRGFKDAIMACCGSGRYKGILSCGGMIEIKEY</sequence>